<protein>
    <submittedName>
        <fullName evidence="1">Uncharacterized protein</fullName>
    </submittedName>
</protein>
<dbReference type="KEGG" id="vg:65115058"/>
<reference evidence="1 2" key="1">
    <citation type="submission" date="2018-07" db="EMBL/GenBank/DDBJ databases">
        <title>Characterization of a Novel Bacteriophage Infecting Escherichia coli O157:H7 for a Biocontrol Agent.</title>
        <authorList>
            <person name="Lee C."/>
            <person name="Choi I.Y."/>
            <person name="Park D.H."/>
            <person name="Park M.-K."/>
        </authorList>
    </citation>
    <scope>NUCLEOTIDE SEQUENCE [LARGE SCALE GENOMIC DNA]</scope>
</reference>
<proteinExistence type="predicted"/>
<evidence type="ECO:0000313" key="1">
    <source>
        <dbReference type="EMBL" id="AXF53407.1"/>
    </source>
</evidence>
<evidence type="ECO:0000313" key="2">
    <source>
        <dbReference type="Proteomes" id="UP000259557"/>
    </source>
</evidence>
<dbReference type="Proteomes" id="UP000259557">
    <property type="component" value="Segment"/>
</dbReference>
<dbReference type="GeneID" id="65115056"/>
<accession>A0A345BSI6</accession>
<organism evidence="1 2">
    <name type="scientific">Escherichia virus KFS-EC</name>
    <dbReference type="NCBI Taxonomy" id="2250214"/>
    <lineage>
        <taxon>Viruses</taxon>
        <taxon>Duplodnaviria</taxon>
        <taxon>Heunggongvirae</taxon>
        <taxon>Uroviricota</taxon>
        <taxon>Caudoviricetes</taxon>
        <taxon>Pantevenvirales</taxon>
        <taxon>Straboviridae</taxon>
        <taxon>Krischvirus</taxon>
        <taxon>Krischvirus kfsec</taxon>
    </lineage>
</organism>
<dbReference type="EMBL" id="MH560358">
    <property type="protein sequence ID" value="AXF53407.1"/>
    <property type="molecule type" value="Genomic_DNA"/>
</dbReference>
<dbReference type="KEGG" id="vg:65115056"/>
<dbReference type="RefSeq" id="YP_010097135.1">
    <property type="nucleotide sequence ID" value="NC_055757.1"/>
</dbReference>
<dbReference type="EMBL" id="MH560358">
    <property type="protein sequence ID" value="AXF53149.1"/>
    <property type="molecule type" value="Genomic_DNA"/>
</dbReference>
<sequence length="110" mass="12954">MWRCLLVNQKNQLTTVLRQRNKEDRLIYALAVILEKELPDLDVVFTDRPVGQRYGGYDSLVYPSYSLEMWVEDFKNLADTSKPLYLWDVEYNCDPNWPGINVYASMTLKV</sequence>
<dbReference type="GeneID" id="65115058"/>
<keyword evidence="2" id="KW-1185">Reference proteome</keyword>
<name>A0A345BSI6_9CAUD</name>
<dbReference type="RefSeq" id="YP_010097393.1">
    <property type="nucleotide sequence ID" value="NC_055757.1"/>
</dbReference>